<comment type="caution">
    <text evidence="2">The sequence shown here is derived from an EMBL/GenBank/DDBJ whole genome shotgun (WGS) entry which is preliminary data.</text>
</comment>
<name>A0A0G2GIQ9_PHACM</name>
<dbReference type="PRINTS" id="PR00081">
    <property type="entry name" value="GDHRDH"/>
</dbReference>
<dbReference type="SUPFAM" id="SSF51735">
    <property type="entry name" value="NAD(P)-binding Rossmann-fold domains"/>
    <property type="match status" value="1"/>
</dbReference>
<dbReference type="Proteomes" id="UP000053317">
    <property type="component" value="Unassembled WGS sequence"/>
</dbReference>
<evidence type="ECO:0000313" key="3">
    <source>
        <dbReference type="Proteomes" id="UP000053317"/>
    </source>
</evidence>
<gene>
    <name evidence="2" type="ORF">UCRPC4_g02881</name>
</gene>
<dbReference type="InterPro" id="IPR002347">
    <property type="entry name" value="SDR_fam"/>
</dbReference>
<dbReference type="PANTHER" id="PTHR43157">
    <property type="entry name" value="PHOSPHATIDYLINOSITOL-GLYCAN BIOSYNTHESIS CLASS F PROTEIN-RELATED"/>
    <property type="match status" value="1"/>
</dbReference>
<sequence>MDIKKVLASSKYNPPKHPAHSFTGKTVLITGSNTGLGLAAAKKIASLGAKRIILGVRNLEKGERAKTEVAECAKDELLIQVKHVDMERFSSVREFAQTVCSDLGAESLDVVLLNAGVTFLKPHTSSEGWRSEIQVNALSTILLAILLLPKLKESVKDGNIPILTFTSSGTHKYVPTSFFEDLPRKTEADTPLLSYWSQPDFWPGHQQMYGLSKLLLELGIHILTEKVIIRSPTTQDLDIVINSCCPGICRSEFSRDFTQQSTLYSVIYQLISKLLLRTAEEGSRTLVSATTLGPESHGRFWQNDQIVLEDRGVMSGPQREELARKVWAEMMTIFRTAAPEVEDILGKDVMYL</sequence>
<reference evidence="2 3" key="1">
    <citation type="submission" date="2015-05" db="EMBL/GenBank/DDBJ databases">
        <title>Distinctive expansion of gene families associated with plant cell wall degradation and secondary metabolism in the genomes of grapevine trunk pathogens.</title>
        <authorList>
            <person name="Lawrence D.P."/>
            <person name="Travadon R."/>
            <person name="Rolshausen P.E."/>
            <person name="Baumgartner K."/>
        </authorList>
    </citation>
    <scope>NUCLEOTIDE SEQUENCE [LARGE SCALE GENOMIC DNA]</scope>
    <source>
        <strain evidence="2">UCRPC4</strain>
    </source>
</reference>
<dbReference type="Gene3D" id="3.40.50.720">
    <property type="entry name" value="NAD(P)-binding Rossmann-like Domain"/>
    <property type="match status" value="1"/>
</dbReference>
<keyword evidence="1" id="KW-0560">Oxidoreductase</keyword>
<keyword evidence="3" id="KW-1185">Reference proteome</keyword>
<dbReference type="InterPro" id="IPR036291">
    <property type="entry name" value="NAD(P)-bd_dom_sf"/>
</dbReference>
<accession>A0A0G2GIQ9</accession>
<dbReference type="OrthoDB" id="542013at2759"/>
<protein>
    <submittedName>
        <fullName evidence="2">Putative short-chain dehydrogenase reductase family</fullName>
    </submittedName>
</protein>
<organism evidence="2 3">
    <name type="scientific">Phaeomoniella chlamydospora</name>
    <name type="common">Phaeoacremonium chlamydosporum</name>
    <dbReference type="NCBI Taxonomy" id="158046"/>
    <lineage>
        <taxon>Eukaryota</taxon>
        <taxon>Fungi</taxon>
        <taxon>Dikarya</taxon>
        <taxon>Ascomycota</taxon>
        <taxon>Pezizomycotina</taxon>
        <taxon>Eurotiomycetes</taxon>
        <taxon>Chaetothyriomycetidae</taxon>
        <taxon>Phaeomoniellales</taxon>
        <taxon>Phaeomoniellaceae</taxon>
        <taxon>Phaeomoniella</taxon>
    </lineage>
</organism>
<dbReference type="GO" id="GO:0016491">
    <property type="term" value="F:oxidoreductase activity"/>
    <property type="evidence" value="ECO:0007669"/>
    <property type="project" value="UniProtKB-KW"/>
</dbReference>
<dbReference type="EMBL" id="LCWF01000067">
    <property type="protein sequence ID" value="KKY23433.1"/>
    <property type="molecule type" value="Genomic_DNA"/>
</dbReference>
<evidence type="ECO:0000313" key="2">
    <source>
        <dbReference type="EMBL" id="KKY23433.1"/>
    </source>
</evidence>
<reference evidence="2 3" key="2">
    <citation type="submission" date="2015-05" db="EMBL/GenBank/DDBJ databases">
        <authorList>
            <person name="Morales-Cruz A."/>
            <person name="Amrine K.C."/>
            <person name="Cantu D."/>
        </authorList>
    </citation>
    <scope>NUCLEOTIDE SEQUENCE [LARGE SCALE GENOMIC DNA]</scope>
    <source>
        <strain evidence="2">UCRPC4</strain>
    </source>
</reference>
<dbReference type="AlphaFoldDB" id="A0A0G2GIQ9"/>
<evidence type="ECO:0000256" key="1">
    <source>
        <dbReference type="ARBA" id="ARBA00023002"/>
    </source>
</evidence>
<proteinExistence type="predicted"/>
<dbReference type="Pfam" id="PF00106">
    <property type="entry name" value="adh_short"/>
    <property type="match status" value="1"/>
</dbReference>
<dbReference type="PANTHER" id="PTHR43157:SF22">
    <property type="entry name" value="SHORT-CHAIN DEHYDROGENASE_REDUCTASE PHMF"/>
    <property type="match status" value="1"/>
</dbReference>